<keyword evidence="2" id="KW-1133">Transmembrane helix</keyword>
<gene>
    <name evidence="3" type="ORF">HYALB_00009220</name>
</gene>
<organism evidence="3 4">
    <name type="scientific">Hymenoscyphus albidus</name>
    <dbReference type="NCBI Taxonomy" id="595503"/>
    <lineage>
        <taxon>Eukaryota</taxon>
        <taxon>Fungi</taxon>
        <taxon>Dikarya</taxon>
        <taxon>Ascomycota</taxon>
        <taxon>Pezizomycotina</taxon>
        <taxon>Leotiomycetes</taxon>
        <taxon>Helotiales</taxon>
        <taxon>Helotiaceae</taxon>
        <taxon>Hymenoscyphus</taxon>
    </lineage>
</organism>
<evidence type="ECO:0000256" key="1">
    <source>
        <dbReference type="SAM" id="MobiDB-lite"/>
    </source>
</evidence>
<reference evidence="3" key="1">
    <citation type="submission" date="2021-07" db="EMBL/GenBank/DDBJ databases">
        <authorList>
            <person name="Durling M."/>
        </authorList>
    </citation>
    <scope>NUCLEOTIDE SEQUENCE</scope>
</reference>
<evidence type="ECO:0000313" key="3">
    <source>
        <dbReference type="EMBL" id="CAG8971571.1"/>
    </source>
</evidence>
<proteinExistence type="predicted"/>
<dbReference type="Gene3D" id="2.120.10.70">
    <property type="entry name" value="Fucose-specific lectin"/>
    <property type="match status" value="1"/>
</dbReference>
<protein>
    <recommendedName>
        <fullName evidence="5">Fucose-specific lectin</fullName>
    </recommendedName>
</protein>
<sequence length="373" mass="41545">MSGQVFSTLEPIDNQTGLEIDPRLQPMSPDRLATSISENSETDHKEVPVKYSERKLFGLRKKVFIRTIAIALFLISCAIIGGAIGGNLSKRNSQKASTSTNETASAPSISIETPLSITSTSTTSAINSTSTSSPFIPTPTSNYDQLLQDSSISSVNWTDGTYQHYAVFYQKSSDHISASVWDEYNRTWSTSDVSGFNLPAPNSGTSIASSVRSIPATKYFQLNVYFYTADTKVVELYTKSQQALTNSWNNGQLTSTPFVGLSDSHLAAYWDNCDFQSCLSSSVTLYQSLDSNLRFSNSSGGWYRDESQIIKPKIAAPKTSIALMPWQPKKELKAYIKNNNRVQEYTNKYQNNITMSNWVLRKFHNARRFVTTY</sequence>
<keyword evidence="2" id="KW-0812">Transmembrane</keyword>
<dbReference type="Proteomes" id="UP000701801">
    <property type="component" value="Unassembled WGS sequence"/>
</dbReference>
<evidence type="ECO:0008006" key="5">
    <source>
        <dbReference type="Google" id="ProtNLM"/>
    </source>
</evidence>
<evidence type="ECO:0000313" key="4">
    <source>
        <dbReference type="Proteomes" id="UP000701801"/>
    </source>
</evidence>
<feature type="compositionally biased region" description="Polar residues" evidence="1">
    <location>
        <begin position="90"/>
        <end position="107"/>
    </location>
</feature>
<dbReference type="EMBL" id="CAJVRM010000023">
    <property type="protein sequence ID" value="CAG8971571.1"/>
    <property type="molecule type" value="Genomic_DNA"/>
</dbReference>
<dbReference type="SUPFAM" id="SSF89372">
    <property type="entry name" value="Fucose-specific lectin"/>
    <property type="match status" value="1"/>
</dbReference>
<dbReference type="OrthoDB" id="5396810at2759"/>
<evidence type="ECO:0000256" key="2">
    <source>
        <dbReference type="SAM" id="Phobius"/>
    </source>
</evidence>
<keyword evidence="2" id="KW-0472">Membrane</keyword>
<name>A0A9N9LHB4_9HELO</name>
<comment type="caution">
    <text evidence="3">The sequence shown here is derived from an EMBL/GenBank/DDBJ whole genome shotgun (WGS) entry which is preliminary data.</text>
</comment>
<keyword evidence="4" id="KW-1185">Reference proteome</keyword>
<accession>A0A9N9LHB4</accession>
<dbReference type="AlphaFoldDB" id="A0A9N9LHB4"/>
<feature type="region of interest" description="Disordered" evidence="1">
    <location>
        <begin position="90"/>
        <end position="112"/>
    </location>
</feature>
<feature type="transmembrane region" description="Helical" evidence="2">
    <location>
        <begin position="63"/>
        <end position="85"/>
    </location>
</feature>